<comment type="caution">
    <text evidence="1">The sequence shown here is derived from an EMBL/GenBank/DDBJ whole genome shotgun (WGS) entry which is preliminary data.</text>
</comment>
<organism evidence="1 2">
    <name type="scientific">Nitrosomonas nitrosa</name>
    <dbReference type="NCBI Taxonomy" id="52442"/>
    <lineage>
        <taxon>Bacteria</taxon>
        <taxon>Pseudomonadati</taxon>
        <taxon>Pseudomonadota</taxon>
        <taxon>Betaproteobacteria</taxon>
        <taxon>Nitrosomonadales</taxon>
        <taxon>Nitrosomonadaceae</taxon>
        <taxon>Nitrosomonas</taxon>
    </lineage>
</organism>
<gene>
    <name evidence="1" type="ORF">NMYAN_10331</name>
</gene>
<sequence>MRHLYFSFAEYWGKSETPLLSQALHYYFKYISMLKLY</sequence>
<dbReference type="Proteomes" id="UP000601736">
    <property type="component" value="Unassembled WGS sequence"/>
</dbReference>
<name>A0A8H8YXK0_9PROT</name>
<reference evidence="1" key="1">
    <citation type="submission" date="2021-02" db="EMBL/GenBank/DDBJ databases">
        <authorList>
            <person name="Han P."/>
        </authorList>
    </citation>
    <scope>NUCLEOTIDE SEQUENCE</scope>
    <source>
        <strain evidence="1">Nitrosomonas nitrosa 18-3D</strain>
    </source>
</reference>
<evidence type="ECO:0000313" key="1">
    <source>
        <dbReference type="EMBL" id="CAE6485849.1"/>
    </source>
</evidence>
<dbReference type="AlphaFoldDB" id="A0A8H8YXK0"/>
<dbReference type="EMBL" id="CAJNAP010000001">
    <property type="protein sequence ID" value="CAE6485849.1"/>
    <property type="molecule type" value="Genomic_DNA"/>
</dbReference>
<protein>
    <submittedName>
        <fullName evidence="1">Uncharacterized protein</fullName>
    </submittedName>
</protein>
<accession>A0A8H8YXK0</accession>
<proteinExistence type="predicted"/>
<evidence type="ECO:0000313" key="2">
    <source>
        <dbReference type="Proteomes" id="UP000601736"/>
    </source>
</evidence>